<comment type="caution">
    <text evidence="1">The sequence shown here is derived from an EMBL/GenBank/DDBJ whole genome shotgun (WGS) entry which is preliminary data.</text>
</comment>
<dbReference type="EMBL" id="JXRR01000013">
    <property type="protein sequence ID" value="KIL48355.1"/>
    <property type="molecule type" value="Genomic_DNA"/>
</dbReference>
<keyword evidence="2" id="KW-1185">Reference proteome</keyword>
<evidence type="ECO:0000313" key="2">
    <source>
        <dbReference type="Proteomes" id="UP000031972"/>
    </source>
</evidence>
<reference evidence="1 2" key="1">
    <citation type="submission" date="2015-01" db="EMBL/GenBank/DDBJ databases">
        <title>Jeotgalibacillus campisalis genome sequencing.</title>
        <authorList>
            <person name="Goh K.M."/>
            <person name="Chan K.-G."/>
            <person name="Yaakop A.S."/>
            <person name="Ee R."/>
            <person name="Gan H.M."/>
            <person name="Chan C.S."/>
        </authorList>
    </citation>
    <scope>NUCLEOTIDE SEQUENCE [LARGE SCALE GENOMIC DNA]</scope>
    <source>
        <strain evidence="1 2">SF-57</strain>
    </source>
</reference>
<dbReference type="PATRIC" id="fig|220754.4.peg.1416"/>
<proteinExistence type="predicted"/>
<sequence length="66" mass="7506">MVLKEVIQSPDPDFKPTGLIDLPLHHRITTAEHDAHDHDKNTIIKMNPFPNAAVYAKTINQKIAFF</sequence>
<evidence type="ECO:0000313" key="1">
    <source>
        <dbReference type="EMBL" id="KIL48355.1"/>
    </source>
</evidence>
<dbReference type="AlphaFoldDB" id="A0A0C2RDL5"/>
<protein>
    <submittedName>
        <fullName evidence="1">Uncharacterized protein</fullName>
    </submittedName>
</protein>
<accession>A0A0C2RDL5</accession>
<dbReference type="Proteomes" id="UP000031972">
    <property type="component" value="Unassembled WGS sequence"/>
</dbReference>
<organism evidence="1 2">
    <name type="scientific">Jeotgalibacillus campisalis</name>
    <dbReference type="NCBI Taxonomy" id="220754"/>
    <lineage>
        <taxon>Bacteria</taxon>
        <taxon>Bacillati</taxon>
        <taxon>Bacillota</taxon>
        <taxon>Bacilli</taxon>
        <taxon>Bacillales</taxon>
        <taxon>Caryophanaceae</taxon>
        <taxon>Jeotgalibacillus</taxon>
    </lineage>
</organism>
<dbReference type="RefSeq" id="WP_041056469.1">
    <property type="nucleotide sequence ID" value="NZ_JXRR01000013.1"/>
</dbReference>
<name>A0A0C2RDL5_9BACL</name>
<gene>
    <name evidence="1" type="ORF">KR50_13910</name>
</gene>